<dbReference type="PROSITE" id="PS50011">
    <property type="entry name" value="PROTEIN_KINASE_DOM"/>
    <property type="match status" value="1"/>
</dbReference>
<dbReference type="InterPro" id="IPR008271">
    <property type="entry name" value="Ser/Thr_kinase_AS"/>
</dbReference>
<dbReference type="GO" id="GO:0004674">
    <property type="term" value="F:protein serine/threonine kinase activity"/>
    <property type="evidence" value="ECO:0007669"/>
    <property type="project" value="TreeGrafter"/>
</dbReference>
<proteinExistence type="predicted"/>
<dbReference type="EMBL" id="JX997169">
    <property type="protein sequence ID" value="AGE53854.1"/>
    <property type="molecule type" value="Genomic_DNA"/>
</dbReference>
<organism evidence="2 3">
    <name type="scientific">Paramecium bursaria Chlorella virus IL3A</name>
    <name type="common">PBCV-IL3A</name>
    <dbReference type="NCBI Taxonomy" id="46019"/>
    <lineage>
        <taxon>Viruses</taxon>
        <taxon>Varidnaviria</taxon>
        <taxon>Bamfordvirae</taxon>
        <taxon>Nucleocytoviricota</taxon>
        <taxon>Megaviricetes</taxon>
        <taxon>Algavirales</taxon>
        <taxon>Phycodnaviridae</taxon>
        <taxon>Chlorovirus</taxon>
        <taxon>Chlorovirus illinoense</taxon>
    </lineage>
</organism>
<keyword evidence="2" id="KW-0808">Transferase</keyword>
<accession>M1HUI8</accession>
<feature type="domain" description="Protein kinase" evidence="1">
    <location>
        <begin position="19"/>
        <end position="276"/>
    </location>
</feature>
<evidence type="ECO:0000313" key="3">
    <source>
        <dbReference type="Proteomes" id="UP000247091"/>
    </source>
</evidence>
<organismHost>
    <name type="scientific">Chlorella</name>
    <dbReference type="NCBI Taxonomy" id="3071"/>
</organismHost>
<sequence length="303" mass="34378">MIAKPVAKIQMNNRVIKEYNINTEIARGGFARIYRATRKTGEKIAVKTIKTKRYESTLHARHIILREYEMLQMFDCENIIKPLGINIENEASMLLPLYTNDILMHTIQSKYGMPEEDVLKVGFQLTRAVKCIHDKDYVHRDIKPGNVLYGWNLDNVVLCDFGITEKESDIRQYNFAGTEPYVAPELKMKSRVPAGACEEVFVGKPSDIFSLGATLFFMISLTNVGVEGKNITNEEIRSKVSNLRCSSNFKDLLIKMLETDPVKRLTIDEVLNHAVFQPFACRISFLTASTALETKPLVSAGYL</sequence>
<dbReference type="PROSITE" id="PS00108">
    <property type="entry name" value="PROTEIN_KINASE_ST"/>
    <property type="match status" value="1"/>
</dbReference>
<keyword evidence="2" id="KW-0418">Kinase</keyword>
<dbReference type="CDD" id="cd00180">
    <property type="entry name" value="PKc"/>
    <property type="match status" value="1"/>
</dbReference>
<dbReference type="Pfam" id="PF00069">
    <property type="entry name" value="Pkinase"/>
    <property type="match status" value="1"/>
</dbReference>
<dbReference type="InterPro" id="IPR000719">
    <property type="entry name" value="Prot_kinase_dom"/>
</dbReference>
<gene>
    <name evidence="2" type="primary">IL-3A_307L</name>
    <name evidence="2" type="ORF">PBCVIL3A_307L</name>
</gene>
<reference evidence="2 3" key="1">
    <citation type="submission" date="2012-10" db="EMBL/GenBank/DDBJ databases">
        <title>Towards defining the chloroviruses: a genomic journey through a genus of large DNA viruses.</title>
        <authorList>
            <person name="Jeanniard A."/>
            <person name="Dunigan D.D."/>
            <person name="Gurnon J.R."/>
            <person name="Agarkova I."/>
            <person name="Kang M."/>
            <person name="Vitek J."/>
            <person name="Duncan G."/>
            <person name="McClung O.W."/>
            <person name="Larsen M."/>
            <person name="Claverie J.-M."/>
            <person name="Van Etten J.L."/>
            <person name="Blanc G."/>
        </authorList>
    </citation>
    <scope>NUCLEOTIDE SEQUENCE [LARGE SCALE GENOMIC DNA]</scope>
</reference>
<name>M1HUI8_PBCVI</name>
<protein>
    <submittedName>
        <fullName evidence="2">Serine/threonine-protein kinase</fullName>
    </submittedName>
</protein>
<dbReference type="PANTHER" id="PTHR44167">
    <property type="entry name" value="OVARIAN-SPECIFIC SERINE/THREONINE-PROTEIN KINASE LOK-RELATED"/>
    <property type="match status" value="1"/>
</dbReference>
<evidence type="ECO:0000259" key="1">
    <source>
        <dbReference type="PROSITE" id="PS50011"/>
    </source>
</evidence>
<dbReference type="GO" id="GO:0005524">
    <property type="term" value="F:ATP binding"/>
    <property type="evidence" value="ECO:0007669"/>
    <property type="project" value="InterPro"/>
</dbReference>
<dbReference type="InterPro" id="IPR011009">
    <property type="entry name" value="Kinase-like_dom_sf"/>
</dbReference>
<dbReference type="SMART" id="SM00220">
    <property type="entry name" value="S_TKc"/>
    <property type="match status" value="1"/>
</dbReference>
<evidence type="ECO:0000313" key="2">
    <source>
        <dbReference type="EMBL" id="AGE53854.1"/>
    </source>
</evidence>
<dbReference type="PANTHER" id="PTHR44167:SF24">
    <property type="entry name" value="SERINE_THREONINE-PROTEIN KINASE CHK2"/>
    <property type="match status" value="1"/>
</dbReference>
<dbReference type="Proteomes" id="UP000247091">
    <property type="component" value="Segment"/>
</dbReference>
<dbReference type="Gene3D" id="1.10.510.10">
    <property type="entry name" value="Transferase(Phosphotransferase) domain 1"/>
    <property type="match status" value="1"/>
</dbReference>
<dbReference type="SUPFAM" id="SSF56112">
    <property type="entry name" value="Protein kinase-like (PK-like)"/>
    <property type="match status" value="1"/>
</dbReference>